<keyword evidence="10 15" id="KW-0472">Membrane</keyword>
<dbReference type="NCBIfam" id="NF003441">
    <property type="entry name" value="PRK04974.1"/>
    <property type="match status" value="1"/>
</dbReference>
<evidence type="ECO:0000256" key="13">
    <source>
        <dbReference type="ARBA" id="ARBA00023315"/>
    </source>
</evidence>
<evidence type="ECO:0000256" key="15">
    <source>
        <dbReference type="HAMAP-Rule" id="MF_00393"/>
    </source>
</evidence>
<dbReference type="SMART" id="SM00563">
    <property type="entry name" value="PlsC"/>
    <property type="match status" value="1"/>
</dbReference>
<evidence type="ECO:0000256" key="5">
    <source>
        <dbReference type="ARBA" id="ARBA00013113"/>
    </source>
</evidence>
<dbReference type="eggNOG" id="COG2937">
    <property type="taxonomic scope" value="Bacteria"/>
</dbReference>
<dbReference type="UniPathway" id="UPA00557">
    <property type="reaction ID" value="UER00612"/>
</dbReference>
<evidence type="ECO:0000256" key="14">
    <source>
        <dbReference type="ARBA" id="ARBA00048427"/>
    </source>
</evidence>
<gene>
    <name evidence="15" type="primary">plsB</name>
    <name evidence="17" type="ORF">IDSA_06310</name>
</gene>
<dbReference type="GO" id="GO:0006631">
    <property type="term" value="P:fatty acid metabolic process"/>
    <property type="evidence" value="ECO:0007669"/>
    <property type="project" value="TreeGrafter"/>
</dbReference>
<keyword evidence="13 15" id="KW-0012">Acyltransferase</keyword>
<proteinExistence type="inferred from homology"/>
<dbReference type="PANTHER" id="PTHR12563:SF17">
    <property type="entry name" value="DIHYDROXYACETONE PHOSPHATE ACYLTRANSFERASE"/>
    <property type="match status" value="1"/>
</dbReference>
<organism evidence="17 18">
    <name type="scientific">Pseudidiomarina salinarum</name>
    <dbReference type="NCBI Taxonomy" id="435908"/>
    <lineage>
        <taxon>Bacteria</taxon>
        <taxon>Pseudomonadati</taxon>
        <taxon>Pseudomonadota</taxon>
        <taxon>Gammaproteobacteria</taxon>
        <taxon>Alteromonadales</taxon>
        <taxon>Idiomarinaceae</taxon>
        <taxon>Pseudidiomarina</taxon>
    </lineage>
</organism>
<dbReference type="HAMAP" id="MF_00393">
    <property type="entry name" value="Glyc3P_acyltrans"/>
    <property type="match status" value="1"/>
</dbReference>
<sequence length="814" mass="92664">MSLRGFWLKVLYWPVRWFTRFEVILDKDAEALQGAEQVVYVMRSTSVTDLLVARRALRKTDLPDPREPLLLNGVEHARMLYLERAGKQSSDIAIDEFLSLLKNHQQDTSLDVKVIPVGLFWGRKAGQERREGHTMVADLENPGRWRKFWLVLFSGRHILVRGSRPLSIREVVSKDGADRRMAHKLARVARVHFVRLRHAVAGPKITERELVIQSLLETAALKKAIKDEARSKKISAEQARKTAYKYLDEIAASYSETLVRMLDRFMGWLWSRIYNGIHVEGGERIRALAQAGHEVIYVPCHRSHMDYLLLSYVIYKEGLVPPHIAAGVNLDFFPAGPLFRRGGAFFIRRSFKGNKLYSAVFREYLNRLLQKGYPVEYFTEGGRSRTGRLLPPKTGMVAMTVQGMLRGQQRPVSIVPVYLGYEHVMEVNTYLKELKGKSKENESVFKVLTSLRHLRNFGEGYVTFGKPINLSKTLDRLQPDWHESTTTGAQEPSRPKWLTPTVNLLAEEIMQRINDAAAFNSINLTSLALLSSEQHALTREELVSQLDLYTRIMRSVPYSNDAYVPEQSGAELWKLALRHDKFTVVDDSMGELIRVDGTTAIAMTYYRNNIMHMVIVPAIVAAIASAHSRFKASTVINLLEELHPLLQDELFISHSRDRMAAWVDALLEEYAEIGLIHEIDEEDVYQAAARDTHAFFQLQLLARSAAETLQRYAVVLELLQQMQPIGRSDLERHSVALAERLSAMHGINAPEFFDKKLLANVIGTLKREDYIAVDDDGQLIADERVGRFSDSIDTLLEPPVLQTIRQSVQQLLSS</sequence>
<dbReference type="AlphaFoldDB" id="A0A094IZ24"/>
<dbReference type="InterPro" id="IPR045520">
    <property type="entry name" value="GPAT/DHAPAT_C"/>
</dbReference>
<evidence type="ECO:0000256" key="3">
    <source>
        <dbReference type="ARBA" id="ARBA00005189"/>
    </source>
</evidence>
<dbReference type="InterPro" id="IPR028354">
    <property type="entry name" value="GPAT_PlsB"/>
</dbReference>
<dbReference type="GO" id="GO:0004366">
    <property type="term" value="F:glycerol-3-phosphate O-acyltransferase activity"/>
    <property type="evidence" value="ECO:0007669"/>
    <property type="project" value="UniProtKB-UniRule"/>
</dbReference>
<dbReference type="Pfam" id="PF19277">
    <property type="entry name" value="GPAT_C"/>
    <property type="match status" value="1"/>
</dbReference>
<comment type="similarity">
    <text evidence="4 15">Belongs to the GPAT/DAPAT family.</text>
</comment>
<comment type="pathway">
    <text evidence="2 15">Phospholipid metabolism; CDP-diacylglycerol biosynthesis; CDP-diacylglycerol from sn-glycerol 3-phosphate: step 1/3.</text>
</comment>
<dbReference type="EC" id="2.3.1.15" evidence="5 15"/>
<evidence type="ECO:0000256" key="11">
    <source>
        <dbReference type="ARBA" id="ARBA00023209"/>
    </source>
</evidence>
<evidence type="ECO:0000256" key="7">
    <source>
        <dbReference type="ARBA" id="ARBA00022475"/>
    </source>
</evidence>
<comment type="caution">
    <text evidence="17">The sequence shown here is derived from an EMBL/GenBank/DDBJ whole genome shotgun (WGS) entry which is preliminary data.</text>
</comment>
<evidence type="ECO:0000256" key="10">
    <source>
        <dbReference type="ARBA" id="ARBA00023136"/>
    </source>
</evidence>
<feature type="domain" description="Phospholipid/glycerol acyltransferase" evidence="16">
    <location>
        <begin position="295"/>
        <end position="422"/>
    </location>
</feature>
<evidence type="ECO:0000259" key="16">
    <source>
        <dbReference type="SMART" id="SM00563"/>
    </source>
</evidence>
<comment type="pathway">
    <text evidence="3">Lipid metabolism.</text>
</comment>
<dbReference type="OrthoDB" id="335193at2"/>
<dbReference type="GO" id="GO:0005886">
    <property type="term" value="C:plasma membrane"/>
    <property type="evidence" value="ECO:0007669"/>
    <property type="project" value="UniProtKB-SubCell"/>
</dbReference>
<comment type="catalytic activity">
    <reaction evidence="14 15">
        <text>sn-glycerol 3-phosphate + an acyl-CoA = a 1-acyl-sn-glycero-3-phosphate + CoA</text>
        <dbReference type="Rhea" id="RHEA:15325"/>
        <dbReference type="ChEBI" id="CHEBI:57287"/>
        <dbReference type="ChEBI" id="CHEBI:57597"/>
        <dbReference type="ChEBI" id="CHEBI:57970"/>
        <dbReference type="ChEBI" id="CHEBI:58342"/>
        <dbReference type="EC" id="2.3.1.15"/>
    </reaction>
</comment>
<keyword evidence="12 15" id="KW-1208">Phospholipid metabolism</keyword>
<evidence type="ECO:0000256" key="6">
    <source>
        <dbReference type="ARBA" id="ARBA00013432"/>
    </source>
</evidence>
<protein>
    <recommendedName>
        <fullName evidence="6 15">Glycerol-3-phosphate acyltransferase</fullName>
        <shortName evidence="15">GPAT</shortName>
        <ecNumber evidence="5 15">2.3.1.15</ecNumber>
    </recommendedName>
</protein>
<dbReference type="NCBIfam" id="TIGR03703">
    <property type="entry name" value="plsB"/>
    <property type="match status" value="1"/>
</dbReference>
<dbReference type="PANTHER" id="PTHR12563">
    <property type="entry name" value="GLYCEROL-3-PHOSPHATE ACYLTRANSFERASE"/>
    <property type="match status" value="1"/>
</dbReference>
<evidence type="ECO:0000313" key="18">
    <source>
        <dbReference type="Proteomes" id="UP000054363"/>
    </source>
</evidence>
<evidence type="ECO:0000313" key="17">
    <source>
        <dbReference type="EMBL" id="KFZ31089.1"/>
    </source>
</evidence>
<keyword evidence="11 15" id="KW-0594">Phospholipid biosynthesis</keyword>
<evidence type="ECO:0000256" key="12">
    <source>
        <dbReference type="ARBA" id="ARBA00023264"/>
    </source>
</evidence>
<keyword evidence="8 15" id="KW-0444">Lipid biosynthesis</keyword>
<dbReference type="EMBL" id="JPER01000002">
    <property type="protein sequence ID" value="KFZ31089.1"/>
    <property type="molecule type" value="Genomic_DNA"/>
</dbReference>
<keyword evidence="15" id="KW-0443">Lipid metabolism</keyword>
<evidence type="ECO:0000256" key="1">
    <source>
        <dbReference type="ARBA" id="ARBA00004413"/>
    </source>
</evidence>
<dbReference type="PIRSF" id="PIRSF500064">
    <property type="entry name" value="GPAT"/>
    <property type="match status" value="1"/>
</dbReference>
<evidence type="ECO:0000256" key="8">
    <source>
        <dbReference type="ARBA" id="ARBA00022516"/>
    </source>
</evidence>
<keyword evidence="7 15" id="KW-1003">Cell membrane</keyword>
<keyword evidence="18" id="KW-1185">Reference proteome</keyword>
<dbReference type="Pfam" id="PF01553">
    <property type="entry name" value="Acyltransferase"/>
    <property type="match status" value="1"/>
</dbReference>
<keyword evidence="9 15" id="KW-0808">Transferase</keyword>
<name>A0A094IZ24_9GAMM</name>
<dbReference type="InterPro" id="IPR002123">
    <property type="entry name" value="Plipid/glycerol_acylTrfase"/>
</dbReference>
<dbReference type="GO" id="GO:0016024">
    <property type="term" value="P:CDP-diacylglycerol biosynthetic process"/>
    <property type="evidence" value="ECO:0007669"/>
    <property type="project" value="UniProtKB-UniRule"/>
</dbReference>
<accession>A0A094IZ24</accession>
<dbReference type="STRING" id="435908.IDSA_06310"/>
<dbReference type="PIRSF" id="PIRSF000437">
    <property type="entry name" value="GPAT_DHAPAT"/>
    <property type="match status" value="1"/>
</dbReference>
<dbReference type="Proteomes" id="UP000054363">
    <property type="component" value="Unassembled WGS sequence"/>
</dbReference>
<evidence type="ECO:0000256" key="4">
    <source>
        <dbReference type="ARBA" id="ARBA00007937"/>
    </source>
</evidence>
<dbReference type="CDD" id="cd07993">
    <property type="entry name" value="LPLAT_DHAPAT-like"/>
    <property type="match status" value="1"/>
</dbReference>
<comment type="subcellular location">
    <subcellularLocation>
        <location evidence="1 15">Cell membrane</location>
        <topology evidence="1 15">Peripheral membrane protein</topology>
        <orientation evidence="1 15">Cytoplasmic side</orientation>
    </subcellularLocation>
</comment>
<evidence type="ECO:0000256" key="9">
    <source>
        <dbReference type="ARBA" id="ARBA00022679"/>
    </source>
</evidence>
<dbReference type="InterPro" id="IPR041728">
    <property type="entry name" value="GPAT/DHAPAT_LPLAT"/>
</dbReference>
<comment type="domain">
    <text evidence="15">The HXXXXD motif is essential for acyltransferase activity and may constitute the binding site for the phosphate moiety of the glycerol-3-phosphate.</text>
</comment>
<dbReference type="InterPro" id="IPR022284">
    <property type="entry name" value="GPAT/DHAPAT"/>
</dbReference>
<feature type="short sequence motif" description="HXXXXD motif" evidence="15">
    <location>
        <begin position="300"/>
        <end position="305"/>
    </location>
</feature>
<dbReference type="SUPFAM" id="SSF69593">
    <property type="entry name" value="Glycerol-3-phosphate (1)-acyltransferase"/>
    <property type="match status" value="1"/>
</dbReference>
<reference evidence="17 18" key="1">
    <citation type="submission" date="2014-06" db="EMBL/GenBank/DDBJ databases">
        <title>The draft genome sequence of Idiomarina salinarum ISL-52.</title>
        <authorList>
            <person name="Du J."/>
            <person name="Shao Z."/>
        </authorList>
    </citation>
    <scope>NUCLEOTIDE SEQUENCE [LARGE SCALE GENOMIC DNA]</scope>
    <source>
        <strain evidence="17 18">ISL-52</strain>
    </source>
</reference>
<dbReference type="RefSeq" id="WP_034775141.1">
    <property type="nucleotide sequence ID" value="NZ_JPER01000002.1"/>
</dbReference>
<evidence type="ECO:0000256" key="2">
    <source>
        <dbReference type="ARBA" id="ARBA00004765"/>
    </source>
</evidence>